<proteinExistence type="inferred from homology"/>
<dbReference type="Pfam" id="PF02902">
    <property type="entry name" value="Peptidase_C48"/>
    <property type="match status" value="1"/>
</dbReference>
<reference evidence="7" key="1">
    <citation type="submission" date="2023-07" db="EMBL/GenBank/DDBJ databases">
        <title>draft genome sequence of fig (Ficus carica).</title>
        <authorList>
            <person name="Takahashi T."/>
            <person name="Nishimura K."/>
        </authorList>
    </citation>
    <scope>NUCLEOTIDE SEQUENCE</scope>
</reference>
<dbReference type="GO" id="GO:0008234">
    <property type="term" value="F:cysteine-type peptidase activity"/>
    <property type="evidence" value="ECO:0007669"/>
    <property type="project" value="InterPro"/>
</dbReference>
<keyword evidence="2" id="KW-0645">Protease</keyword>
<evidence type="ECO:0000313" key="7">
    <source>
        <dbReference type="EMBL" id="GMN51090.1"/>
    </source>
</evidence>
<dbReference type="GO" id="GO:0006508">
    <property type="term" value="P:proteolysis"/>
    <property type="evidence" value="ECO:0007669"/>
    <property type="project" value="UniProtKB-KW"/>
</dbReference>
<dbReference type="Proteomes" id="UP001187192">
    <property type="component" value="Unassembled WGS sequence"/>
</dbReference>
<feature type="compositionally biased region" description="Basic residues" evidence="4">
    <location>
        <begin position="478"/>
        <end position="491"/>
    </location>
</feature>
<feature type="region of interest" description="Disordered" evidence="4">
    <location>
        <begin position="463"/>
        <end position="504"/>
    </location>
</feature>
<evidence type="ECO:0000259" key="5">
    <source>
        <dbReference type="Pfam" id="PF02902"/>
    </source>
</evidence>
<sequence length="750" mass="85571">MSKDQQEEVSTQTQVGKPRRTNSSRFNADEEGKRRATLLKRVHVVRTRGERIQVSFDAKGQPIGKEGDELQSWIGVLAREHIPIWIADFRSADLELRKEQVWLEVVTSFTVDESHKKQVLKSCGESAKCFRYDLYQAFVRDHIDDESVWQRPAKVVNNYPTISQDDWEMFITYRRTGDFKRLSDQGIERRKKSKYDSTTGRDGYRKRDQEIFEKTGSYADRHVIWRDTRIKPDGEYKNPSIKIIGDQIDELTQQDTQRSFESVGTEDILTKSLGNPEHSGRLRGQSKFVKQAQYYNAIHVPRENPEISFMKRQLAALERTVQELCAKHGINRETMAKEAAPETVDQHNSFKASCTLNEKDADAPDPQPMPNESKECQLFLTDFINGGEVLVALGRAYMDCVPTDTVHGIPLGAGNVRVTISVPKLKRALLPIPTNEATYIEEAVGGFVAWPKKLVVIQSSLSQASRGPSQAPDPEAKGKKRIKKRAGRKKLQSQPEVQQQTAEEVPPAFDFDAIPIELRPLAYYAQSSLSDGSQISCLPQQSDEMPIYIGYEDVYDFITFKEISASSIMVYIRIGSTFRVYISISCLASSTECRSRSLHSRESRQYHPDHNKHTKGKDPWDVLMPYNSGQHWILAVINPWDDSVLYFNPLGKDPSEDFQQLITLALNDWKLLVGRGITKRRNCKTLIQTARCPIQQGNVQCGYFVLGFMREITLNVDGLALLQNKTSYNEADLNLVRQEWTTYVMSFIQY</sequence>
<dbReference type="Gene3D" id="3.40.395.10">
    <property type="entry name" value="Adenoviral Proteinase, Chain A"/>
    <property type="match status" value="1"/>
</dbReference>
<dbReference type="InterPro" id="IPR038765">
    <property type="entry name" value="Papain-like_cys_pep_sf"/>
</dbReference>
<keyword evidence="8" id="KW-1185">Reference proteome</keyword>
<evidence type="ECO:0000256" key="3">
    <source>
        <dbReference type="ARBA" id="ARBA00022801"/>
    </source>
</evidence>
<name>A0AA88AFQ0_FICCA</name>
<dbReference type="EMBL" id="BTGU01000036">
    <property type="protein sequence ID" value="GMN51090.1"/>
    <property type="molecule type" value="Genomic_DNA"/>
</dbReference>
<organism evidence="7 8">
    <name type="scientific">Ficus carica</name>
    <name type="common">Common fig</name>
    <dbReference type="NCBI Taxonomy" id="3494"/>
    <lineage>
        <taxon>Eukaryota</taxon>
        <taxon>Viridiplantae</taxon>
        <taxon>Streptophyta</taxon>
        <taxon>Embryophyta</taxon>
        <taxon>Tracheophyta</taxon>
        <taxon>Spermatophyta</taxon>
        <taxon>Magnoliopsida</taxon>
        <taxon>eudicotyledons</taxon>
        <taxon>Gunneridae</taxon>
        <taxon>Pentapetalae</taxon>
        <taxon>rosids</taxon>
        <taxon>fabids</taxon>
        <taxon>Rosales</taxon>
        <taxon>Moraceae</taxon>
        <taxon>Ficeae</taxon>
        <taxon>Ficus</taxon>
    </lineage>
</organism>
<dbReference type="PANTHER" id="PTHR33018">
    <property type="entry name" value="OS10G0338966 PROTEIN-RELATED"/>
    <property type="match status" value="1"/>
</dbReference>
<feature type="domain" description="DUF8039" evidence="6">
    <location>
        <begin position="367"/>
        <end position="457"/>
    </location>
</feature>
<dbReference type="SUPFAM" id="SSF54001">
    <property type="entry name" value="Cysteine proteinases"/>
    <property type="match status" value="1"/>
</dbReference>
<keyword evidence="3" id="KW-0378">Hydrolase</keyword>
<comment type="similarity">
    <text evidence="1">Belongs to the peptidase C48 family.</text>
</comment>
<dbReference type="Pfam" id="PF26133">
    <property type="entry name" value="DUF8039"/>
    <property type="match status" value="1"/>
</dbReference>
<protein>
    <recommendedName>
        <fullName evidence="9">Ubiquitin-like protease family profile domain-containing protein</fullName>
    </recommendedName>
</protein>
<evidence type="ECO:0000313" key="8">
    <source>
        <dbReference type="Proteomes" id="UP001187192"/>
    </source>
</evidence>
<comment type="caution">
    <text evidence="7">The sequence shown here is derived from an EMBL/GenBank/DDBJ whole genome shotgun (WGS) entry which is preliminary data.</text>
</comment>
<evidence type="ECO:0000259" key="6">
    <source>
        <dbReference type="Pfam" id="PF26133"/>
    </source>
</evidence>
<dbReference type="InterPro" id="IPR003653">
    <property type="entry name" value="Peptidase_C48_C"/>
</dbReference>
<gene>
    <name evidence="7" type="ORF">TIFTF001_020246</name>
</gene>
<dbReference type="AlphaFoldDB" id="A0AA88AFQ0"/>
<feature type="region of interest" description="Disordered" evidence="4">
    <location>
        <begin position="1"/>
        <end position="33"/>
    </location>
</feature>
<dbReference type="PANTHER" id="PTHR33018:SF34">
    <property type="entry name" value="OS02G0472350 PROTEIN"/>
    <property type="match status" value="1"/>
</dbReference>
<dbReference type="Pfam" id="PF03004">
    <property type="entry name" value="Transposase_24"/>
    <property type="match status" value="1"/>
</dbReference>
<accession>A0AA88AFQ0</accession>
<dbReference type="InterPro" id="IPR004252">
    <property type="entry name" value="Probable_transposase_24"/>
</dbReference>
<evidence type="ECO:0000256" key="1">
    <source>
        <dbReference type="ARBA" id="ARBA00005234"/>
    </source>
</evidence>
<evidence type="ECO:0008006" key="9">
    <source>
        <dbReference type="Google" id="ProtNLM"/>
    </source>
</evidence>
<evidence type="ECO:0000256" key="2">
    <source>
        <dbReference type="ARBA" id="ARBA00022670"/>
    </source>
</evidence>
<feature type="domain" description="Ubiquitin-like protease family profile" evidence="5">
    <location>
        <begin position="604"/>
        <end position="716"/>
    </location>
</feature>
<evidence type="ECO:0000256" key="4">
    <source>
        <dbReference type="SAM" id="MobiDB-lite"/>
    </source>
</evidence>
<feature type="compositionally biased region" description="Polar residues" evidence="4">
    <location>
        <begin position="492"/>
        <end position="502"/>
    </location>
</feature>
<dbReference type="InterPro" id="IPR058352">
    <property type="entry name" value="DUF8039"/>
</dbReference>